<dbReference type="InterPro" id="IPR013087">
    <property type="entry name" value="Znf_C2H2_type"/>
</dbReference>
<dbReference type="OrthoDB" id="654211at2759"/>
<evidence type="ECO:0000256" key="2">
    <source>
        <dbReference type="ARBA" id="ARBA00022723"/>
    </source>
</evidence>
<keyword evidence="6" id="KW-0805">Transcription regulation</keyword>
<feature type="region of interest" description="Disordered" evidence="11">
    <location>
        <begin position="72"/>
        <end position="162"/>
    </location>
</feature>
<keyword evidence="8" id="KW-0804">Transcription</keyword>
<evidence type="ECO:0000256" key="11">
    <source>
        <dbReference type="SAM" id="MobiDB-lite"/>
    </source>
</evidence>
<dbReference type="SMART" id="SM00355">
    <property type="entry name" value="ZnF_C2H2"/>
    <property type="match status" value="2"/>
</dbReference>
<evidence type="ECO:0000259" key="12">
    <source>
        <dbReference type="PROSITE" id="PS50157"/>
    </source>
</evidence>
<feature type="domain" description="C2H2-type" evidence="12">
    <location>
        <begin position="393"/>
        <end position="420"/>
    </location>
</feature>
<protein>
    <recommendedName>
        <fullName evidence="12">C2H2-type domain-containing protein</fullName>
    </recommendedName>
</protein>
<sequence>MAEYLAIHRLSHFVPYSRLLMRSVQSDCELPPLRAMERDYPLSTSSIRSRLSLHDYDLPYPHSNLTSTSNYISTRGRALPGPSARSQRNYNLPARDSYTGAHDEARRHTVREETLARTLARARGESYATSTVSGYQSALGTSHTERAERSYQQGAPPAARSSLSVFNSPTATYMWPSFKAASQMSERPVIYVNYRNGRRSASVNSARVRDVQSDDESYASGDRSPPTTSSSDPGPVREIVEPFNDMGLAGRDRSHHPGGVTSARPNSSHSSYSSFSRFAESSPRFGRSDRDESDSAVEYPLSERSYHTSSRDADEDCRESLGGPERSPRTSPSVGEYDPDRWQEYSTFLPEANQHRCTWVTSNNGVPTTCTYTSRKHLVKRHIQTHHMKIKKWKCEYCGKAFPQKGSLDNHRHTHTGAKPHACHFGCGEFFNDPARRHRHMVEKHNYKPKRSKKNQPDGAPSDMPPYESLHPWRLVEAPESKI</sequence>
<feature type="compositionally biased region" description="Basic residues" evidence="11">
    <location>
        <begin position="442"/>
        <end position="454"/>
    </location>
</feature>
<feature type="compositionally biased region" description="Polar residues" evidence="11">
    <location>
        <begin position="127"/>
        <end position="142"/>
    </location>
</feature>
<dbReference type="Proteomes" id="UP000076761">
    <property type="component" value="Unassembled WGS sequence"/>
</dbReference>
<dbReference type="InterPro" id="IPR036236">
    <property type="entry name" value="Znf_C2H2_sf"/>
</dbReference>
<evidence type="ECO:0000256" key="9">
    <source>
        <dbReference type="ARBA" id="ARBA00023242"/>
    </source>
</evidence>
<keyword evidence="5" id="KW-0862">Zinc</keyword>
<evidence type="ECO:0000256" key="10">
    <source>
        <dbReference type="PROSITE-ProRule" id="PRU00042"/>
    </source>
</evidence>
<dbReference type="SUPFAM" id="SSF57667">
    <property type="entry name" value="beta-beta-alpha zinc fingers"/>
    <property type="match status" value="1"/>
</dbReference>
<dbReference type="PANTHER" id="PTHR14003:SF19">
    <property type="entry name" value="YY2 TRANSCRIPTION FACTOR"/>
    <property type="match status" value="1"/>
</dbReference>
<feature type="compositionally biased region" description="Low complexity" evidence="11">
    <location>
        <begin position="262"/>
        <end position="285"/>
    </location>
</feature>
<dbReference type="FunFam" id="3.30.160.60:FF:000030">
    <property type="entry name" value="Zinc finger protein 628"/>
    <property type="match status" value="1"/>
</dbReference>
<evidence type="ECO:0000256" key="7">
    <source>
        <dbReference type="ARBA" id="ARBA00023125"/>
    </source>
</evidence>
<dbReference type="EMBL" id="KV425577">
    <property type="protein sequence ID" value="KZT24514.1"/>
    <property type="molecule type" value="Genomic_DNA"/>
</dbReference>
<evidence type="ECO:0000256" key="6">
    <source>
        <dbReference type="ARBA" id="ARBA00023015"/>
    </source>
</evidence>
<feature type="region of interest" description="Disordered" evidence="11">
    <location>
        <begin position="442"/>
        <end position="483"/>
    </location>
</feature>
<accession>A0A165S0Q6</accession>
<reference evidence="13 14" key="1">
    <citation type="journal article" date="2016" name="Mol. Biol. Evol.">
        <title>Comparative Genomics of Early-Diverging Mushroom-Forming Fungi Provides Insights into the Origins of Lignocellulose Decay Capabilities.</title>
        <authorList>
            <person name="Nagy L.G."/>
            <person name="Riley R."/>
            <person name="Tritt A."/>
            <person name="Adam C."/>
            <person name="Daum C."/>
            <person name="Floudas D."/>
            <person name="Sun H."/>
            <person name="Yadav J.S."/>
            <person name="Pangilinan J."/>
            <person name="Larsson K.H."/>
            <person name="Matsuura K."/>
            <person name="Barry K."/>
            <person name="Labutti K."/>
            <person name="Kuo R."/>
            <person name="Ohm R.A."/>
            <person name="Bhattacharya S.S."/>
            <person name="Shirouzu T."/>
            <person name="Yoshinaga Y."/>
            <person name="Martin F.M."/>
            <person name="Grigoriev I.V."/>
            <person name="Hibbett D.S."/>
        </authorList>
    </citation>
    <scope>NUCLEOTIDE SEQUENCE [LARGE SCALE GENOMIC DNA]</scope>
    <source>
        <strain evidence="13 14">HHB14362 ss-1</strain>
    </source>
</reference>
<gene>
    <name evidence="13" type="ORF">NEOLEDRAFT_423081</name>
</gene>
<feature type="compositionally biased region" description="Basic and acidic residues" evidence="11">
    <location>
        <begin position="101"/>
        <end position="115"/>
    </location>
</feature>
<evidence type="ECO:0000313" key="14">
    <source>
        <dbReference type="Proteomes" id="UP000076761"/>
    </source>
</evidence>
<dbReference type="GO" id="GO:0000785">
    <property type="term" value="C:chromatin"/>
    <property type="evidence" value="ECO:0007669"/>
    <property type="project" value="TreeGrafter"/>
</dbReference>
<keyword evidence="3" id="KW-0677">Repeat</keyword>
<name>A0A165S0Q6_9AGAM</name>
<dbReference type="GO" id="GO:0008270">
    <property type="term" value="F:zinc ion binding"/>
    <property type="evidence" value="ECO:0007669"/>
    <property type="project" value="UniProtKB-KW"/>
</dbReference>
<dbReference type="PANTHER" id="PTHR14003">
    <property type="entry name" value="TRANSCRIPTIONAL REPRESSOR PROTEIN YY"/>
    <property type="match status" value="1"/>
</dbReference>
<evidence type="ECO:0000256" key="5">
    <source>
        <dbReference type="ARBA" id="ARBA00022833"/>
    </source>
</evidence>
<dbReference type="STRING" id="1314782.A0A165S0Q6"/>
<dbReference type="PROSITE" id="PS00028">
    <property type="entry name" value="ZINC_FINGER_C2H2_1"/>
    <property type="match status" value="2"/>
</dbReference>
<keyword evidence="4 10" id="KW-0863">Zinc-finger</keyword>
<evidence type="ECO:0000313" key="13">
    <source>
        <dbReference type="EMBL" id="KZT24514.1"/>
    </source>
</evidence>
<keyword evidence="7" id="KW-0238">DNA-binding</keyword>
<feature type="region of interest" description="Disordered" evidence="11">
    <location>
        <begin position="201"/>
        <end position="340"/>
    </location>
</feature>
<dbReference type="GO" id="GO:0000981">
    <property type="term" value="F:DNA-binding transcription factor activity, RNA polymerase II-specific"/>
    <property type="evidence" value="ECO:0007669"/>
    <property type="project" value="TreeGrafter"/>
</dbReference>
<dbReference type="InParanoid" id="A0A165S0Q6"/>
<dbReference type="GO" id="GO:0005667">
    <property type="term" value="C:transcription regulator complex"/>
    <property type="evidence" value="ECO:0007669"/>
    <property type="project" value="TreeGrafter"/>
</dbReference>
<keyword evidence="9" id="KW-0539">Nucleus</keyword>
<dbReference type="PROSITE" id="PS50157">
    <property type="entry name" value="ZINC_FINGER_C2H2_2"/>
    <property type="match status" value="1"/>
</dbReference>
<dbReference type="AlphaFoldDB" id="A0A165S0Q6"/>
<evidence type="ECO:0000256" key="4">
    <source>
        <dbReference type="ARBA" id="ARBA00022771"/>
    </source>
</evidence>
<keyword evidence="14" id="KW-1185">Reference proteome</keyword>
<organism evidence="13 14">
    <name type="scientific">Neolentinus lepideus HHB14362 ss-1</name>
    <dbReference type="NCBI Taxonomy" id="1314782"/>
    <lineage>
        <taxon>Eukaryota</taxon>
        <taxon>Fungi</taxon>
        <taxon>Dikarya</taxon>
        <taxon>Basidiomycota</taxon>
        <taxon>Agaricomycotina</taxon>
        <taxon>Agaricomycetes</taxon>
        <taxon>Gloeophyllales</taxon>
        <taxon>Gloeophyllaceae</taxon>
        <taxon>Neolentinus</taxon>
    </lineage>
</organism>
<proteinExistence type="predicted"/>
<dbReference type="GO" id="GO:0031519">
    <property type="term" value="C:PcG protein complex"/>
    <property type="evidence" value="ECO:0007669"/>
    <property type="project" value="TreeGrafter"/>
</dbReference>
<dbReference type="GO" id="GO:0000978">
    <property type="term" value="F:RNA polymerase II cis-regulatory region sequence-specific DNA binding"/>
    <property type="evidence" value="ECO:0007669"/>
    <property type="project" value="TreeGrafter"/>
</dbReference>
<evidence type="ECO:0000256" key="1">
    <source>
        <dbReference type="ARBA" id="ARBA00004123"/>
    </source>
</evidence>
<dbReference type="Gene3D" id="3.30.160.60">
    <property type="entry name" value="Classic Zinc Finger"/>
    <property type="match status" value="1"/>
</dbReference>
<evidence type="ECO:0000256" key="3">
    <source>
        <dbReference type="ARBA" id="ARBA00022737"/>
    </source>
</evidence>
<feature type="compositionally biased region" description="Low complexity" evidence="11">
    <location>
        <begin position="220"/>
        <end position="234"/>
    </location>
</feature>
<comment type="subcellular location">
    <subcellularLocation>
        <location evidence="1">Nucleus</location>
    </subcellularLocation>
</comment>
<keyword evidence="2" id="KW-0479">Metal-binding</keyword>
<evidence type="ECO:0000256" key="8">
    <source>
        <dbReference type="ARBA" id="ARBA00023163"/>
    </source>
</evidence>